<dbReference type="GO" id="GO:0005886">
    <property type="term" value="C:plasma membrane"/>
    <property type="evidence" value="ECO:0007669"/>
    <property type="project" value="TreeGrafter"/>
</dbReference>
<dbReference type="GO" id="GO:0005085">
    <property type="term" value="F:guanyl-nucleotide exchange factor activity"/>
    <property type="evidence" value="ECO:0007669"/>
    <property type="project" value="InterPro"/>
</dbReference>
<dbReference type="Gene3D" id="2.30.29.30">
    <property type="entry name" value="Pleckstrin-homology domain (PH domain)/Phosphotyrosine-binding domain (PTB)"/>
    <property type="match status" value="1"/>
</dbReference>
<evidence type="ECO:0000256" key="1">
    <source>
        <dbReference type="SAM" id="MobiDB-lite"/>
    </source>
</evidence>
<feature type="compositionally biased region" description="Basic and acidic residues" evidence="1">
    <location>
        <begin position="521"/>
        <end position="538"/>
    </location>
</feature>
<dbReference type="SMART" id="SM00233">
    <property type="entry name" value="PH"/>
    <property type="match status" value="1"/>
</dbReference>
<feature type="compositionally biased region" description="Basic and acidic residues" evidence="1">
    <location>
        <begin position="555"/>
        <end position="568"/>
    </location>
</feature>
<feature type="compositionally biased region" description="Basic and acidic residues" evidence="1">
    <location>
        <begin position="376"/>
        <end position="417"/>
    </location>
</feature>
<dbReference type="AlphaFoldDB" id="A0A7D9HUG0"/>
<dbReference type="SUPFAM" id="SSF50729">
    <property type="entry name" value="PH domain-like"/>
    <property type="match status" value="1"/>
</dbReference>
<feature type="compositionally biased region" description="Polar residues" evidence="1">
    <location>
        <begin position="310"/>
        <end position="328"/>
    </location>
</feature>
<keyword evidence="3" id="KW-1185">Reference proteome</keyword>
<dbReference type="GO" id="GO:0043542">
    <property type="term" value="P:endothelial cell migration"/>
    <property type="evidence" value="ECO:0007669"/>
    <property type="project" value="TreeGrafter"/>
</dbReference>
<dbReference type="GO" id="GO:0030424">
    <property type="term" value="C:axon"/>
    <property type="evidence" value="ECO:0007669"/>
    <property type="project" value="TreeGrafter"/>
</dbReference>
<feature type="compositionally biased region" description="Basic residues" evidence="1">
    <location>
        <begin position="871"/>
        <end position="880"/>
    </location>
</feature>
<dbReference type="InterPro" id="IPR001849">
    <property type="entry name" value="PH_domain"/>
</dbReference>
<feature type="compositionally biased region" description="Low complexity" evidence="1">
    <location>
        <begin position="634"/>
        <end position="650"/>
    </location>
</feature>
<dbReference type="InterPro" id="IPR035899">
    <property type="entry name" value="DBL_dom_sf"/>
</dbReference>
<feature type="compositionally biased region" description="Basic and acidic residues" evidence="1">
    <location>
        <begin position="753"/>
        <end position="771"/>
    </location>
</feature>
<feature type="region of interest" description="Disordered" evidence="1">
    <location>
        <begin position="370"/>
        <end position="895"/>
    </location>
</feature>
<feature type="compositionally biased region" description="Basic and acidic residues" evidence="1">
    <location>
        <begin position="706"/>
        <end position="716"/>
    </location>
</feature>
<gene>
    <name evidence="2" type="ORF">PACLA_8A021083</name>
</gene>
<dbReference type="PROSITE" id="PS50010">
    <property type="entry name" value="DH_2"/>
    <property type="match status" value="1"/>
</dbReference>
<feature type="compositionally biased region" description="Basic residues" evidence="1">
    <location>
        <begin position="539"/>
        <end position="551"/>
    </location>
</feature>
<feature type="compositionally biased region" description="Polar residues" evidence="1">
    <location>
        <begin position="839"/>
        <end position="864"/>
    </location>
</feature>
<dbReference type="Proteomes" id="UP001152795">
    <property type="component" value="Unassembled WGS sequence"/>
</dbReference>
<feature type="compositionally biased region" description="Basic and acidic residues" evidence="1">
    <location>
        <begin position="494"/>
        <end position="510"/>
    </location>
</feature>
<organism evidence="2 3">
    <name type="scientific">Paramuricea clavata</name>
    <name type="common">Red gorgonian</name>
    <name type="synonym">Violescent sea-whip</name>
    <dbReference type="NCBI Taxonomy" id="317549"/>
    <lineage>
        <taxon>Eukaryota</taxon>
        <taxon>Metazoa</taxon>
        <taxon>Cnidaria</taxon>
        <taxon>Anthozoa</taxon>
        <taxon>Octocorallia</taxon>
        <taxon>Malacalcyonacea</taxon>
        <taxon>Plexauridae</taxon>
        <taxon>Paramuricea</taxon>
    </lineage>
</organism>
<evidence type="ECO:0000313" key="3">
    <source>
        <dbReference type="Proteomes" id="UP001152795"/>
    </source>
</evidence>
<dbReference type="PANTHER" id="PTHR13217:SF11">
    <property type="entry name" value="PLECKSTRIN HOMOLOGY DOMAIN-CONTAINING FAMILY G MEMBER 5"/>
    <property type="match status" value="1"/>
</dbReference>
<comment type="caution">
    <text evidence="2">The sequence shown here is derived from an EMBL/GenBank/DDBJ whole genome shotgun (WGS) entry which is preliminary data.</text>
</comment>
<dbReference type="GO" id="GO:0007266">
    <property type="term" value="P:Rho protein signal transduction"/>
    <property type="evidence" value="ECO:0007669"/>
    <property type="project" value="TreeGrafter"/>
</dbReference>
<dbReference type="GO" id="GO:0030139">
    <property type="term" value="C:endocytic vesicle"/>
    <property type="evidence" value="ECO:0007669"/>
    <property type="project" value="TreeGrafter"/>
</dbReference>
<reference evidence="2" key="1">
    <citation type="submission" date="2020-04" db="EMBL/GenBank/DDBJ databases">
        <authorList>
            <person name="Alioto T."/>
            <person name="Alioto T."/>
            <person name="Gomez Garrido J."/>
        </authorList>
    </citation>
    <scope>NUCLEOTIDE SEQUENCE</scope>
    <source>
        <strain evidence="2">A484AB</strain>
    </source>
</reference>
<dbReference type="EMBL" id="CACRXK020002189">
    <property type="protein sequence ID" value="CAB3993114.1"/>
    <property type="molecule type" value="Genomic_DNA"/>
</dbReference>
<dbReference type="Pfam" id="PF22697">
    <property type="entry name" value="SOS1_NGEF_PH"/>
    <property type="match status" value="1"/>
</dbReference>
<sequence length="911" mass="101978">MAKSPGRQRQWTVKSQCLAMSAQILFRKADQRDTNRFIYWKPKYSYQRQRKGGLVDRSRERLTLKPVMNMWCESRPECKRLKLSDLLVKLMERLTKYPLLLKAILKKTVDEDKRKEITSMISTVQKFVSKVDGCMKIRHKKENLNKAAIKIESYWPVDPISDEVEKLLIDNYCDFDITRTMPGACEDQHRCLLYNGPLRLNEKQGRMDIHVFLFTDMLLLTKAKKMDKFKIVKPPLRIDKVKVHVLKDPGTFLLVYLNEYRIVVCAYVLHAPNSVVQAKWIEKIDKAKNLYRAVLQSDGSRCLTADDAETQSPGATSSQSPTTKHNRNFWKNSNEFLDVPVMSSSPRLRRHLSGSDGNLAIAGLSESSRGVVRRASCNERKTKSKHDNVYRRPRADSKVTRSTSDPHNKPAREDVLHSGRLSRSSSVKQTNTITEGELQMLTETSVDLESPRSATSISEVDLTESVDMDEIQMSLSPENEVAPDVSPNESVISQEKHSSNGEKESAEKLKLLLAQKLSAKVSKEVGKDEETSPRENTKRSTRSHGERKRVPRSPSVDRAKKLGERRLAMDAGHVDSGASDLKDGRKTKLARSSSGNRQLPDPTQISGKSRSLPKTEGSECVDAAHCNGVEIPGNLSRLSRNDSSSTSPDTVEPSEHSRSSPGAQAPPIKAPLIAGLPLTRNVSNGTDISRKRNQLPKRSSPVLSRKSPDLMRKSMDDQLLEPRTSPPLRRAKSEADTALENLRSKSRHSTHSRNSDIAKNSEHLKNADGKKNTTVHSNEGTISRNSEYSRNPEGNHSKNSENSRHSDKTRPRSRKALADHDTTRRSSAGDDAGSKKLINPSQDANISNSTNSLAQEDTGNSGTNAGDKPRRQMKKYRGHKKLAEADGKVSNVDGNLSKHLEPLMLESSEYV</sequence>
<dbReference type="CDD" id="cd13244">
    <property type="entry name" value="PH_PLEKHG5_G6"/>
    <property type="match status" value="1"/>
</dbReference>
<dbReference type="PANTHER" id="PTHR13217">
    <property type="entry name" value="PLECKSTRIN HOMOLOGY DOMAIN-CONTAINING FAMILY G MEMBER 7"/>
    <property type="match status" value="1"/>
</dbReference>
<dbReference type="SUPFAM" id="SSF48065">
    <property type="entry name" value="DBL homology domain (DH-domain)"/>
    <property type="match status" value="1"/>
</dbReference>
<protein>
    <submittedName>
        <fullName evidence="2">Pleckstrin homology domain-containing family G member 5-like isoform X1</fullName>
    </submittedName>
</protein>
<evidence type="ECO:0000313" key="2">
    <source>
        <dbReference type="EMBL" id="CAB3993114.1"/>
    </source>
</evidence>
<feature type="compositionally biased region" description="Polar residues" evidence="1">
    <location>
        <begin position="421"/>
        <end position="434"/>
    </location>
</feature>
<feature type="compositionally biased region" description="Low complexity" evidence="1">
    <location>
        <begin position="511"/>
        <end position="520"/>
    </location>
</feature>
<accession>A0A7D9HUG0</accession>
<proteinExistence type="predicted"/>
<dbReference type="InterPro" id="IPR040181">
    <property type="entry name" value="PKHG5/7"/>
</dbReference>
<feature type="compositionally biased region" description="Basic and acidic residues" evidence="1">
    <location>
        <begin position="793"/>
        <end position="834"/>
    </location>
</feature>
<dbReference type="Gene3D" id="1.20.900.10">
    <property type="entry name" value="Dbl homology (DH) domain"/>
    <property type="match status" value="1"/>
</dbReference>
<feature type="region of interest" description="Disordered" evidence="1">
    <location>
        <begin position="305"/>
        <end position="328"/>
    </location>
</feature>
<dbReference type="InterPro" id="IPR011993">
    <property type="entry name" value="PH-like_dom_sf"/>
</dbReference>
<dbReference type="InterPro" id="IPR055251">
    <property type="entry name" value="SOS1_NGEF_PH"/>
</dbReference>
<feature type="compositionally biased region" description="Polar residues" evidence="1">
    <location>
        <begin position="441"/>
        <end position="458"/>
    </location>
</feature>
<dbReference type="PROSITE" id="PS50003">
    <property type="entry name" value="PH_DOMAIN"/>
    <property type="match status" value="1"/>
</dbReference>
<feature type="compositionally biased region" description="Acidic residues" evidence="1">
    <location>
        <begin position="461"/>
        <end position="470"/>
    </location>
</feature>
<feature type="compositionally biased region" description="Polar residues" evidence="1">
    <location>
        <begin position="772"/>
        <end position="792"/>
    </location>
</feature>
<dbReference type="InterPro" id="IPR000219">
    <property type="entry name" value="DH_dom"/>
</dbReference>
<dbReference type="Pfam" id="PF00621">
    <property type="entry name" value="RhoGEF"/>
    <property type="match status" value="1"/>
</dbReference>
<name>A0A7D9HUG0_PARCT</name>
<feature type="compositionally biased region" description="Polar residues" evidence="1">
    <location>
        <begin position="590"/>
        <end position="609"/>
    </location>
</feature>